<dbReference type="InterPro" id="IPR050443">
    <property type="entry name" value="RbsD/FucU_mutarotase"/>
</dbReference>
<organism evidence="4 5">
    <name type="scientific">Gracilibacillus caseinilyticus</name>
    <dbReference type="NCBI Taxonomy" id="2932256"/>
    <lineage>
        <taxon>Bacteria</taxon>
        <taxon>Bacillati</taxon>
        <taxon>Bacillota</taxon>
        <taxon>Bacilli</taxon>
        <taxon>Bacillales</taxon>
        <taxon>Bacillaceae</taxon>
        <taxon>Gracilibacillus</taxon>
    </lineage>
</organism>
<dbReference type="PANTHER" id="PTHR31690">
    <property type="entry name" value="FUCOSE MUTAROTASE"/>
    <property type="match status" value="1"/>
</dbReference>
<evidence type="ECO:0000256" key="3">
    <source>
        <dbReference type="ARBA" id="ARBA00036324"/>
    </source>
</evidence>
<dbReference type="SUPFAM" id="SSF102546">
    <property type="entry name" value="RbsD-like"/>
    <property type="match status" value="1"/>
</dbReference>
<protein>
    <submittedName>
        <fullName evidence="4">Fucose isomerase</fullName>
    </submittedName>
</protein>
<evidence type="ECO:0000313" key="5">
    <source>
        <dbReference type="Proteomes" id="UP000831782"/>
    </source>
</evidence>
<dbReference type="GO" id="GO:0016853">
    <property type="term" value="F:isomerase activity"/>
    <property type="evidence" value="ECO:0007669"/>
    <property type="project" value="UniProtKB-KW"/>
</dbReference>
<comment type="catalytic activity">
    <reaction evidence="3">
        <text>alpha-L-fucose = beta-L-fucose</text>
        <dbReference type="Rhea" id="RHEA:25580"/>
        <dbReference type="ChEBI" id="CHEBI:42548"/>
        <dbReference type="ChEBI" id="CHEBI:42589"/>
        <dbReference type="EC" id="5.1.3.29"/>
    </reaction>
</comment>
<accession>A0ABY4EZX3</accession>
<comment type="catalytic activity">
    <reaction evidence="1">
        <text>beta-D-ribopyranose = beta-D-ribofuranose</text>
        <dbReference type="Rhea" id="RHEA:25432"/>
        <dbReference type="ChEBI" id="CHEBI:27476"/>
        <dbReference type="ChEBI" id="CHEBI:47002"/>
        <dbReference type="EC" id="5.4.99.62"/>
    </reaction>
</comment>
<proteinExistence type="predicted"/>
<dbReference type="RefSeq" id="WP_244723033.1">
    <property type="nucleotide sequence ID" value="NZ_CP095072.1"/>
</dbReference>
<dbReference type="InterPro" id="IPR023750">
    <property type="entry name" value="RbsD-like_sf"/>
</dbReference>
<gene>
    <name evidence="4" type="ORF">MUN88_07825</name>
</gene>
<evidence type="ECO:0000256" key="2">
    <source>
        <dbReference type="ARBA" id="ARBA00023235"/>
    </source>
</evidence>
<dbReference type="Proteomes" id="UP000831782">
    <property type="component" value="Chromosome"/>
</dbReference>
<sequence>MLKQIPSIISPDLLKILHEMGHGDEVVLGDGNFPAASHANRLIRCDGHDIPGLLDAIMQLLPVDTYVEQPIHLMQVVEGDSTPVPMIWKDYEEILGNYQVSRDQIGFVERFAFYERAKKAHAIVATSEQALYANIILKKGVIS</sequence>
<name>A0ABY4EZX3_9BACI</name>
<reference evidence="4 5" key="1">
    <citation type="submission" date="2022-04" db="EMBL/GenBank/DDBJ databases">
        <title>Gracilibacillus sp. isolated from saltern.</title>
        <authorList>
            <person name="Won M."/>
            <person name="Lee C.-M."/>
            <person name="Woen H.-Y."/>
            <person name="Kwon S.-W."/>
        </authorList>
    </citation>
    <scope>NUCLEOTIDE SEQUENCE [LARGE SCALE GENOMIC DNA]</scope>
    <source>
        <strain evidence="4 5">SSWR10-1</strain>
    </source>
</reference>
<keyword evidence="5" id="KW-1185">Reference proteome</keyword>
<evidence type="ECO:0000313" key="4">
    <source>
        <dbReference type="EMBL" id="UOQ49959.1"/>
    </source>
</evidence>
<dbReference type="Gene3D" id="3.40.1650.10">
    <property type="entry name" value="RbsD-like domain"/>
    <property type="match status" value="1"/>
</dbReference>
<dbReference type="EMBL" id="CP095072">
    <property type="protein sequence ID" value="UOQ49959.1"/>
    <property type="molecule type" value="Genomic_DNA"/>
</dbReference>
<evidence type="ECO:0000256" key="1">
    <source>
        <dbReference type="ARBA" id="ARBA00000223"/>
    </source>
</evidence>
<dbReference type="PANTHER" id="PTHR31690:SF4">
    <property type="entry name" value="FUCOSE MUTAROTASE"/>
    <property type="match status" value="1"/>
</dbReference>
<dbReference type="InterPro" id="IPR007721">
    <property type="entry name" value="RbsD_FucU"/>
</dbReference>
<keyword evidence="2 4" id="KW-0413">Isomerase</keyword>
<dbReference type="Pfam" id="PF05025">
    <property type="entry name" value="RbsD_FucU"/>
    <property type="match status" value="1"/>
</dbReference>